<comment type="caution">
    <text evidence="2">The sequence shown here is derived from an EMBL/GenBank/DDBJ whole genome shotgun (WGS) entry which is preliminary data.</text>
</comment>
<name>A0AAN7YT06_9PEZI</name>
<evidence type="ECO:0000256" key="1">
    <source>
        <dbReference type="SAM" id="MobiDB-lite"/>
    </source>
</evidence>
<organism evidence="2 3">
    <name type="scientific">Meristemomyces frigidus</name>
    <dbReference type="NCBI Taxonomy" id="1508187"/>
    <lineage>
        <taxon>Eukaryota</taxon>
        <taxon>Fungi</taxon>
        <taxon>Dikarya</taxon>
        <taxon>Ascomycota</taxon>
        <taxon>Pezizomycotina</taxon>
        <taxon>Dothideomycetes</taxon>
        <taxon>Dothideomycetidae</taxon>
        <taxon>Mycosphaerellales</taxon>
        <taxon>Teratosphaeriaceae</taxon>
        <taxon>Meristemomyces</taxon>
    </lineage>
</organism>
<feature type="compositionally biased region" description="Basic and acidic residues" evidence="1">
    <location>
        <begin position="194"/>
        <end position="219"/>
    </location>
</feature>
<feature type="region of interest" description="Disordered" evidence="1">
    <location>
        <begin position="14"/>
        <end position="35"/>
    </location>
</feature>
<reference evidence="2" key="1">
    <citation type="submission" date="2023-08" db="EMBL/GenBank/DDBJ databases">
        <title>Black Yeasts Isolated from many extreme environments.</title>
        <authorList>
            <person name="Coleine C."/>
            <person name="Stajich J.E."/>
            <person name="Selbmann L."/>
        </authorList>
    </citation>
    <scope>NUCLEOTIDE SEQUENCE</scope>
    <source>
        <strain evidence="2">CCFEE 5401</strain>
    </source>
</reference>
<dbReference type="AlphaFoldDB" id="A0AAN7YT06"/>
<dbReference type="Proteomes" id="UP001310890">
    <property type="component" value="Unassembled WGS sequence"/>
</dbReference>
<protein>
    <submittedName>
        <fullName evidence="2">Uncharacterized protein</fullName>
    </submittedName>
</protein>
<feature type="region of interest" description="Disordered" evidence="1">
    <location>
        <begin position="79"/>
        <end position="308"/>
    </location>
</feature>
<dbReference type="EMBL" id="JAVRRL010000001">
    <property type="protein sequence ID" value="KAK5119068.1"/>
    <property type="molecule type" value="Genomic_DNA"/>
</dbReference>
<feature type="compositionally biased region" description="Basic and acidic residues" evidence="1">
    <location>
        <begin position="119"/>
        <end position="152"/>
    </location>
</feature>
<proteinExistence type="predicted"/>
<sequence>MSAHIRALQGLRSTFRTTTTRATSRVSAPARTQLAVGRRYASGGGHGHAEPTSDIPWMIGGAAVTIPSCWYLWPEAHAESGHHGHDEHADESHSEDAEHAEEDAPKEESAEGEEQDEEKDVKEGEAEKTGDEKDSESEKSPKDQQEQGKEPGESSASGKPSGSQGEGQDAGAATPSEDSKPKEGGGSGVGKGNVKADSDGASESRKSEPDNKGGRKTRVDSGLQKDLGASDETHEEGQGGTKQEKAATSKPPAKGKEGEITGKQFGLSNTPTRHSHQIDEDPEKSKKAEGGPDTAKVMGTVDPNRPAV</sequence>
<gene>
    <name evidence="2" type="ORF">LTR62_000279</name>
</gene>
<feature type="compositionally biased region" description="Low complexity" evidence="1">
    <location>
        <begin position="14"/>
        <end position="32"/>
    </location>
</feature>
<feature type="compositionally biased region" description="Basic and acidic residues" evidence="1">
    <location>
        <begin position="79"/>
        <end position="109"/>
    </location>
</feature>
<feature type="compositionally biased region" description="Basic and acidic residues" evidence="1">
    <location>
        <begin position="276"/>
        <end position="290"/>
    </location>
</feature>
<feature type="compositionally biased region" description="Polar residues" evidence="1">
    <location>
        <begin position="154"/>
        <end position="163"/>
    </location>
</feature>
<evidence type="ECO:0000313" key="2">
    <source>
        <dbReference type="EMBL" id="KAK5119068.1"/>
    </source>
</evidence>
<evidence type="ECO:0000313" key="3">
    <source>
        <dbReference type="Proteomes" id="UP001310890"/>
    </source>
</evidence>
<feature type="compositionally biased region" description="Basic and acidic residues" evidence="1">
    <location>
        <begin position="231"/>
        <end position="247"/>
    </location>
</feature>
<accession>A0AAN7YT06</accession>